<dbReference type="FunCoup" id="G5B804">
    <property type="interactions" value="2730"/>
</dbReference>
<feature type="region of interest" description="Disordered" evidence="8">
    <location>
        <begin position="48"/>
        <end position="72"/>
    </location>
</feature>
<dbReference type="InterPro" id="IPR022083">
    <property type="entry name" value="KBP"/>
</dbReference>
<dbReference type="SUPFAM" id="SSF48452">
    <property type="entry name" value="TPR-like"/>
    <property type="match status" value="1"/>
</dbReference>
<keyword evidence="4" id="KW-0963">Cytoplasm</keyword>
<sequence length="840" mass="97897">MASAPSAEVREKFQASLTLSRVELHKNPEKEPYKSKYSARALLEEVKALLGPAPEDDDERPQADEGLGSGDRALGPPAEAVSLFFIFQNNLGILWSEREEIETAQAYLESSEALYNQYMKEIGSPPLDPTEHFLPEEEKLTEQERSKRFEKVYTHTLYYLAQVYQHMEMFEKAAHYCHSTLKRQLEHNAYHPMEWAINAATLSQFYINKLCFMEARHCLSAANVIFGQIGKIPATEETPEAEGDVPELYHQRKGEIARCWIKYCLTLMQNAELSMQDNIGELDFDKQSELRALRKKELEEEERIRKKAVQFGAGELCDAISAVEEKVQYLRPLDFEEARELFLLGQHYVSEAKEFFQIDGYVTDHIEVVQDHSSLFKVLTFFETDMERRCKMHKRRIAMLEPLTVDLNPQYYLLVNRQIQFEIAHAYYDMMDLKVAIADKLRDPDSHIVKKINNLNKSALKYYQLFLDSLRDPNKVFPEHIGEDVLRPAMLAKFRVARLYGKIITADPKKELKNLAASLEHYKFIVDYCEKHPEAAQEIEVELELSKEMDNIGELDFDKQSELRALRKKELEEEERIRKKAVQFGAGELCDAISAVEEKVQYLRPLDFEEARELFLLGQHYVSEAKEFFQIDGYVTDHIEVVQDHSSLFKVLTFFETDMERRCKMHKRRIAMLEPLTVDLNPQYYLLVNRQIQFEIAHAYYDMMDLKVAIADKLRDPDSHIVKKINNLNKSALKYYQLFLDSLRDPNKVFPEHIGEDVLRPAMLAKFRVARLYGKIITADPKKELKNLAASLEHYKFIVDYCEKHPEAAQEIEVELELSKEMVSLLPTKMERFRNKMALT</sequence>
<dbReference type="STRING" id="10181.G5B804"/>
<dbReference type="PANTHER" id="PTHR46321:SF1">
    <property type="entry name" value="KIF-BINDING PROTEIN"/>
    <property type="match status" value="1"/>
</dbReference>
<evidence type="ECO:0000256" key="2">
    <source>
        <dbReference type="ARBA" id="ARBA00010305"/>
    </source>
</evidence>
<comment type="function">
    <text evidence="7">Activator of KIF1B plus-end-directed microtubule motor activity. Required for organization of axonal microtubules, and axonal outgrowth and maintenance during peripheral and central nervous system development.</text>
</comment>
<evidence type="ECO:0000256" key="4">
    <source>
        <dbReference type="ARBA" id="ARBA00022490"/>
    </source>
</evidence>
<dbReference type="GO" id="GO:0021952">
    <property type="term" value="P:central nervous system projection neuron axonogenesis"/>
    <property type="evidence" value="ECO:0007669"/>
    <property type="project" value="TreeGrafter"/>
</dbReference>
<accession>G5B804</accession>
<comment type="similarity">
    <text evidence="2">Belongs to the KIF-binding protein family.</text>
</comment>
<comment type="subcellular location">
    <subcellularLocation>
        <location evidence="1">Cytoplasm</location>
        <location evidence="1">Cytoskeleton</location>
    </subcellularLocation>
</comment>
<dbReference type="PANTHER" id="PTHR46321">
    <property type="entry name" value="KIF1-BINDING PROTEIN"/>
    <property type="match status" value="1"/>
</dbReference>
<dbReference type="Gene3D" id="1.25.40.10">
    <property type="entry name" value="Tetratricopeptide repeat domain"/>
    <property type="match status" value="1"/>
</dbReference>
<organism evidence="9 10">
    <name type="scientific">Heterocephalus glaber</name>
    <name type="common">Naked mole rat</name>
    <dbReference type="NCBI Taxonomy" id="10181"/>
    <lineage>
        <taxon>Eukaryota</taxon>
        <taxon>Metazoa</taxon>
        <taxon>Chordata</taxon>
        <taxon>Craniata</taxon>
        <taxon>Vertebrata</taxon>
        <taxon>Euteleostomi</taxon>
        <taxon>Mammalia</taxon>
        <taxon>Eutheria</taxon>
        <taxon>Euarchontoglires</taxon>
        <taxon>Glires</taxon>
        <taxon>Rodentia</taxon>
        <taxon>Hystricomorpha</taxon>
        <taxon>Bathyergidae</taxon>
        <taxon>Heterocephalus</taxon>
    </lineage>
</organism>
<dbReference type="AlphaFoldDB" id="G5B804"/>
<dbReference type="InterPro" id="IPR011990">
    <property type="entry name" value="TPR-like_helical_dom_sf"/>
</dbReference>
<evidence type="ECO:0000256" key="1">
    <source>
        <dbReference type="ARBA" id="ARBA00004245"/>
    </source>
</evidence>
<gene>
    <name evidence="9" type="ORF">GW7_18636</name>
</gene>
<dbReference type="EMBL" id="JH168904">
    <property type="protein sequence ID" value="EHB05415.1"/>
    <property type="molecule type" value="Genomic_DNA"/>
</dbReference>
<dbReference type="InParanoid" id="G5B804"/>
<evidence type="ECO:0000313" key="9">
    <source>
        <dbReference type="EMBL" id="EHB05415.1"/>
    </source>
</evidence>
<name>G5B804_HETGA</name>
<keyword evidence="5" id="KW-0206">Cytoskeleton</keyword>
<evidence type="ECO:0000256" key="5">
    <source>
        <dbReference type="ARBA" id="ARBA00023212"/>
    </source>
</evidence>
<dbReference type="GO" id="GO:0000226">
    <property type="term" value="P:microtubule cytoskeleton organization"/>
    <property type="evidence" value="ECO:0007669"/>
    <property type="project" value="TreeGrafter"/>
</dbReference>
<evidence type="ECO:0000256" key="3">
    <source>
        <dbReference type="ARBA" id="ARBA00016840"/>
    </source>
</evidence>
<protein>
    <recommendedName>
        <fullName evidence="3">KIF-binding protein</fullName>
    </recommendedName>
    <alternativeName>
        <fullName evidence="6">KIF1-binding protein</fullName>
    </alternativeName>
</protein>
<dbReference type="Proteomes" id="UP000006813">
    <property type="component" value="Unassembled WGS sequence"/>
</dbReference>
<reference evidence="9 10" key="1">
    <citation type="journal article" date="2011" name="Nature">
        <title>Genome sequencing reveals insights into physiology and longevity of the naked mole rat.</title>
        <authorList>
            <person name="Kim E.B."/>
            <person name="Fang X."/>
            <person name="Fushan A.A."/>
            <person name="Huang Z."/>
            <person name="Lobanov A.V."/>
            <person name="Han L."/>
            <person name="Marino S.M."/>
            <person name="Sun X."/>
            <person name="Turanov A.A."/>
            <person name="Yang P."/>
            <person name="Yim S.H."/>
            <person name="Zhao X."/>
            <person name="Kasaikina M.V."/>
            <person name="Stoletzki N."/>
            <person name="Peng C."/>
            <person name="Polak P."/>
            <person name="Xiong Z."/>
            <person name="Kiezun A."/>
            <person name="Zhu Y."/>
            <person name="Chen Y."/>
            <person name="Kryukov G.V."/>
            <person name="Zhang Q."/>
            <person name="Peshkin L."/>
            <person name="Yang L."/>
            <person name="Bronson R.T."/>
            <person name="Buffenstein R."/>
            <person name="Wang B."/>
            <person name="Han C."/>
            <person name="Li Q."/>
            <person name="Chen L."/>
            <person name="Zhao W."/>
            <person name="Sunyaev S.R."/>
            <person name="Park T.J."/>
            <person name="Zhang G."/>
            <person name="Wang J."/>
            <person name="Gladyshev V.N."/>
        </authorList>
    </citation>
    <scope>NUCLEOTIDE SEQUENCE [LARGE SCALE GENOMIC DNA]</scope>
</reference>
<evidence type="ECO:0000313" key="10">
    <source>
        <dbReference type="Proteomes" id="UP000006813"/>
    </source>
</evidence>
<dbReference type="eggNOG" id="ENOG502QPZT">
    <property type="taxonomic scope" value="Eukaryota"/>
</dbReference>
<dbReference type="Pfam" id="PF12309">
    <property type="entry name" value="KBP_C"/>
    <property type="match status" value="1"/>
</dbReference>
<evidence type="ECO:0000256" key="6">
    <source>
        <dbReference type="ARBA" id="ARBA00030697"/>
    </source>
</evidence>
<dbReference type="GO" id="GO:0005856">
    <property type="term" value="C:cytoskeleton"/>
    <property type="evidence" value="ECO:0007669"/>
    <property type="project" value="UniProtKB-SubCell"/>
</dbReference>
<proteinExistence type="inferred from homology"/>
<evidence type="ECO:0000256" key="8">
    <source>
        <dbReference type="SAM" id="MobiDB-lite"/>
    </source>
</evidence>
<dbReference type="GO" id="GO:1990535">
    <property type="term" value="P:neuron projection maintenance"/>
    <property type="evidence" value="ECO:0007669"/>
    <property type="project" value="TreeGrafter"/>
</dbReference>
<evidence type="ECO:0000256" key="7">
    <source>
        <dbReference type="ARBA" id="ARBA00045179"/>
    </source>
</evidence>